<keyword evidence="1" id="KW-1133">Transmembrane helix</keyword>
<dbReference type="InterPro" id="IPR029058">
    <property type="entry name" value="AB_hydrolase_fold"/>
</dbReference>
<dbReference type="InterPro" id="IPR010315">
    <property type="entry name" value="DUF915_hydro-like"/>
</dbReference>
<dbReference type="SUPFAM" id="SSF53474">
    <property type="entry name" value="alpha/beta-Hydrolases"/>
    <property type="match status" value="1"/>
</dbReference>
<accession>A0AAE6TWF0</accession>
<sequence>MHIKKRKHTKSFIALFVVIVVAIFAGGGYYYWNNHGSFLGKLDVNQSKTATVFIPGLGGNNITTGYMVDTLNRYHLATKTLQLYVKKDGTVKTTKQFHKIGADNPTVQIVFQENHRPYFQSTQMPKVMHYLYTKYNIRSVNMIGHSSGGNIIYYYLAHYPNLKEVPTVNKFISLATNYAPNDPDVKNLPKNLQIMNLVGDMNHSGTDGEVTMKSEIPMKGLVTGHVKNYKLYVYHGNSSQAQHTMLHENPSIVKIIAEYFFTDKFDN</sequence>
<protein>
    <submittedName>
        <fullName evidence="2">Alpha/beta fold hydrolase</fullName>
    </submittedName>
</protein>
<evidence type="ECO:0000313" key="3">
    <source>
        <dbReference type="Proteomes" id="UP000327194"/>
    </source>
</evidence>
<evidence type="ECO:0000313" key="2">
    <source>
        <dbReference type="EMBL" id="QFX92338.1"/>
    </source>
</evidence>
<gene>
    <name evidence="2" type="ORF">LF543_01555</name>
</gene>
<name>A0AAE6TWF0_9LACO</name>
<feature type="transmembrane region" description="Helical" evidence="1">
    <location>
        <begin position="12"/>
        <end position="32"/>
    </location>
</feature>
<evidence type="ECO:0000256" key="1">
    <source>
        <dbReference type="SAM" id="Phobius"/>
    </source>
</evidence>
<dbReference type="Proteomes" id="UP000327194">
    <property type="component" value="Chromosome"/>
</dbReference>
<proteinExistence type="predicted"/>
<organism evidence="2 3">
    <name type="scientific">Fructilactobacillus fructivorans</name>
    <dbReference type="NCBI Taxonomy" id="1614"/>
    <lineage>
        <taxon>Bacteria</taxon>
        <taxon>Bacillati</taxon>
        <taxon>Bacillota</taxon>
        <taxon>Bacilli</taxon>
        <taxon>Lactobacillales</taxon>
        <taxon>Lactobacillaceae</taxon>
        <taxon>Fructilactobacillus</taxon>
    </lineage>
</organism>
<dbReference type="AlphaFoldDB" id="A0AAE6TWF0"/>
<dbReference type="Gene3D" id="3.40.50.1820">
    <property type="entry name" value="alpha/beta hydrolase"/>
    <property type="match status" value="1"/>
</dbReference>
<keyword evidence="1" id="KW-0472">Membrane</keyword>
<dbReference type="EMBL" id="CP045562">
    <property type="protein sequence ID" value="QFX92338.1"/>
    <property type="molecule type" value="Genomic_DNA"/>
</dbReference>
<dbReference type="Pfam" id="PF06028">
    <property type="entry name" value="DUF915"/>
    <property type="match status" value="2"/>
</dbReference>
<reference evidence="2 3" key="1">
    <citation type="submission" date="2019-10" db="EMBL/GenBank/DDBJ databases">
        <title>Genome sequencing of Lactobacillus fructivorans.</title>
        <authorList>
            <person name="Kim K."/>
        </authorList>
    </citation>
    <scope>NUCLEOTIDE SEQUENCE [LARGE SCALE GENOMIC DNA]</scope>
    <source>
        <strain evidence="2 3">LF543</strain>
    </source>
</reference>
<keyword evidence="1" id="KW-0812">Transmembrane</keyword>
<dbReference type="GO" id="GO:0016787">
    <property type="term" value="F:hydrolase activity"/>
    <property type="evidence" value="ECO:0007669"/>
    <property type="project" value="UniProtKB-KW"/>
</dbReference>
<dbReference type="RefSeq" id="WP_010022632.1">
    <property type="nucleotide sequence ID" value="NZ_AZDS01000005.1"/>
</dbReference>
<dbReference type="KEGG" id="lfv:LF543_01555"/>
<keyword evidence="2" id="KW-0378">Hydrolase</keyword>